<comment type="caution">
    <text evidence="3">The sequence shown here is derived from an EMBL/GenBank/DDBJ whole genome shotgun (WGS) entry which is preliminary data.</text>
</comment>
<dbReference type="InterPro" id="IPR004370">
    <property type="entry name" value="4-OT-like_dom"/>
</dbReference>
<dbReference type="InterPro" id="IPR014347">
    <property type="entry name" value="Tautomerase/MIF_sf"/>
</dbReference>
<sequence>MPIVEINLIEGRPPEKIRELIRRVHDAVEGALEAPASSIRILVREIPPAHWAAGGVTKDEKS</sequence>
<dbReference type="SUPFAM" id="SSF55331">
    <property type="entry name" value="Tautomerase/MIF"/>
    <property type="match status" value="1"/>
</dbReference>
<evidence type="ECO:0000259" key="2">
    <source>
        <dbReference type="Pfam" id="PF01361"/>
    </source>
</evidence>
<dbReference type="AlphaFoldDB" id="A0A6N7Z724"/>
<dbReference type="RefSeq" id="WP_312868419.1">
    <property type="nucleotide sequence ID" value="NZ_WMBA01000040.1"/>
</dbReference>
<reference evidence="3 4" key="1">
    <citation type="submission" date="2019-11" db="EMBL/GenBank/DDBJ databases">
        <title>Draft genome of Amycolatopsis RM579.</title>
        <authorList>
            <person name="Duangmal K."/>
            <person name="Mingma R."/>
        </authorList>
    </citation>
    <scope>NUCLEOTIDE SEQUENCE [LARGE SCALE GENOMIC DNA]</scope>
    <source>
        <strain evidence="3 4">RM579</strain>
    </source>
</reference>
<accession>A0A6N7Z724</accession>
<dbReference type="Proteomes" id="UP000440096">
    <property type="component" value="Unassembled WGS sequence"/>
</dbReference>
<evidence type="ECO:0000313" key="3">
    <source>
        <dbReference type="EMBL" id="MTD56891.1"/>
    </source>
</evidence>
<keyword evidence="1" id="KW-0413">Isomerase</keyword>
<protein>
    <submittedName>
        <fullName evidence="3">4-oxalocrotonate tautomerase</fullName>
    </submittedName>
</protein>
<dbReference type="Pfam" id="PF01361">
    <property type="entry name" value="Tautomerase"/>
    <property type="match status" value="1"/>
</dbReference>
<keyword evidence="4" id="KW-1185">Reference proteome</keyword>
<evidence type="ECO:0000256" key="1">
    <source>
        <dbReference type="ARBA" id="ARBA00023235"/>
    </source>
</evidence>
<dbReference type="EMBL" id="WMBA01000040">
    <property type="protein sequence ID" value="MTD56891.1"/>
    <property type="molecule type" value="Genomic_DNA"/>
</dbReference>
<proteinExistence type="predicted"/>
<name>A0A6N7Z724_9PSEU</name>
<evidence type="ECO:0000313" key="4">
    <source>
        <dbReference type="Proteomes" id="UP000440096"/>
    </source>
</evidence>
<feature type="domain" description="4-oxalocrotonate tautomerase-like" evidence="2">
    <location>
        <begin position="2"/>
        <end position="58"/>
    </location>
</feature>
<organism evidence="3 4">
    <name type="scientific">Amycolatopsis pithecellobii</name>
    <dbReference type="NCBI Taxonomy" id="664692"/>
    <lineage>
        <taxon>Bacteria</taxon>
        <taxon>Bacillati</taxon>
        <taxon>Actinomycetota</taxon>
        <taxon>Actinomycetes</taxon>
        <taxon>Pseudonocardiales</taxon>
        <taxon>Pseudonocardiaceae</taxon>
        <taxon>Amycolatopsis</taxon>
    </lineage>
</organism>
<dbReference type="GO" id="GO:0016853">
    <property type="term" value="F:isomerase activity"/>
    <property type="evidence" value="ECO:0007669"/>
    <property type="project" value="UniProtKB-KW"/>
</dbReference>
<dbReference type="Gene3D" id="3.30.429.10">
    <property type="entry name" value="Macrophage Migration Inhibitory Factor"/>
    <property type="match status" value="1"/>
</dbReference>
<gene>
    <name evidence="3" type="ORF">GKO32_23390</name>
</gene>